<accession>A0A382TLN7</accession>
<name>A0A382TLN7_9ZZZZ</name>
<dbReference type="AlphaFoldDB" id="A0A382TLN7"/>
<feature type="non-terminal residue" evidence="1">
    <location>
        <position position="243"/>
    </location>
</feature>
<organism evidence="1">
    <name type="scientific">marine metagenome</name>
    <dbReference type="NCBI Taxonomy" id="408172"/>
    <lineage>
        <taxon>unclassified sequences</taxon>
        <taxon>metagenomes</taxon>
        <taxon>ecological metagenomes</taxon>
    </lineage>
</organism>
<sequence>MSYINSLQSDDKWIVGTVHGHQDQLYAEKMAISSLSLHIRSEVSEEIIQEIEEISSNQDDNYIFERTQASLSVITNETIMEPQIITIEKDGKWWAIALKCKEEYSNERKDYNEGLYFESKSYFDKYKNQSKSLSRSTDISSAFEHLIKSHILINSLTFFDQDKLDLLENNNKALKILLGKLSIDVPDKTIEVFPLSNKEIDIKCEYNPELIQIIPMDGMDFIAEYIKGSVEDFNGWGNNKKNL</sequence>
<gene>
    <name evidence="1" type="ORF">METZ01_LOCUS375873</name>
</gene>
<evidence type="ECO:0000313" key="1">
    <source>
        <dbReference type="EMBL" id="SVD23019.1"/>
    </source>
</evidence>
<reference evidence="1" key="1">
    <citation type="submission" date="2018-05" db="EMBL/GenBank/DDBJ databases">
        <authorList>
            <person name="Lanie J.A."/>
            <person name="Ng W.-L."/>
            <person name="Kazmierczak K.M."/>
            <person name="Andrzejewski T.M."/>
            <person name="Davidsen T.M."/>
            <person name="Wayne K.J."/>
            <person name="Tettelin H."/>
            <person name="Glass J.I."/>
            <person name="Rusch D."/>
            <person name="Podicherti R."/>
            <person name="Tsui H.-C.T."/>
            <person name="Winkler M.E."/>
        </authorList>
    </citation>
    <scope>NUCLEOTIDE SEQUENCE</scope>
</reference>
<proteinExistence type="predicted"/>
<protein>
    <submittedName>
        <fullName evidence="1">Uncharacterized protein</fullName>
    </submittedName>
</protein>
<dbReference type="EMBL" id="UINC01137588">
    <property type="protein sequence ID" value="SVD23019.1"/>
    <property type="molecule type" value="Genomic_DNA"/>
</dbReference>